<keyword evidence="2" id="KW-0472">Membrane</keyword>
<keyword evidence="4" id="KW-0830">Ubiquinone</keyword>
<evidence type="ECO:0000259" key="3">
    <source>
        <dbReference type="PROSITE" id="PS50011"/>
    </source>
</evidence>
<dbReference type="EMBL" id="JAUSUD010000017">
    <property type="protein sequence ID" value="MDQ0232053.1"/>
    <property type="molecule type" value="Genomic_DNA"/>
</dbReference>
<accession>A0ABT9ZKJ0</accession>
<dbReference type="InterPro" id="IPR004147">
    <property type="entry name" value="ABC1_dom"/>
</dbReference>
<dbReference type="CDD" id="cd05121">
    <property type="entry name" value="ABC1_ADCK3-like"/>
    <property type="match status" value="1"/>
</dbReference>
<feature type="transmembrane region" description="Helical" evidence="2">
    <location>
        <begin position="12"/>
        <end position="29"/>
    </location>
</feature>
<feature type="transmembrane region" description="Helical" evidence="2">
    <location>
        <begin position="508"/>
        <end position="527"/>
    </location>
</feature>
<keyword evidence="4" id="KW-0418">Kinase</keyword>
<dbReference type="InterPro" id="IPR000719">
    <property type="entry name" value="Prot_kinase_dom"/>
</dbReference>
<protein>
    <submittedName>
        <fullName evidence="4">Unusual protein kinase regulating ubiquinone biosynthesis (AarF/ABC1/UbiB family)</fullName>
    </submittedName>
</protein>
<dbReference type="Proteomes" id="UP001234495">
    <property type="component" value="Unassembled WGS sequence"/>
</dbReference>
<sequence length="537" mass="62233">MKRKAEIKIYRMWRVLSLGISILFRVYWYKLLKKSEAEKQALWERIGQQFRQTLFDLEGLLIKVGQLLSIRSDLLPKGFVKQLDQLVDKVPPSSWSEIKTVLETEWNASIDENLATIDRDAVASASIGEVYKAVLLDGTTVAIKVQRPTIQAIVRTDFRILSILFWFAKTFAPIPKGFINFNMLYKEMKHVIERELDFKQELASSLNFKERFEDNENYIVPNVFPSLCTSKILVMEWVDGAKITDIAFLQENEIDQNELAKKMIRLFLPQWLEAGLFHADPHSGNVLVTTSGKIILLDFGMVSEITKSDAVNFQRLIEAIFFKHYPEAVNILNELGFLIPGSDPKPIEKMLMEFVNFDFQQLKEMDLLAVKKEMNAMVQTLPIQVPTRFIFLGRAYITIEGILLTIIEDEELQNVAKPELIDWVNKKDLSKWKLVLKWLSHQPFAQVFRQFHTLINAPQRYIELKEKAEQRNYHFTVLENNKRHFFVLGIVGLLSLFIGDYIKHQLSYYGSFVLLALASIGYITVSVKQKKLLKTSR</sequence>
<reference evidence="4 5" key="1">
    <citation type="submission" date="2023-07" db="EMBL/GenBank/DDBJ databases">
        <title>Genomic Encyclopedia of Type Strains, Phase IV (KMG-IV): sequencing the most valuable type-strain genomes for metagenomic binning, comparative biology and taxonomic classification.</title>
        <authorList>
            <person name="Goeker M."/>
        </authorList>
    </citation>
    <scope>NUCLEOTIDE SEQUENCE [LARGE SCALE GENOMIC DNA]</scope>
    <source>
        <strain evidence="4 5">DSM 29005</strain>
    </source>
</reference>
<proteinExistence type="inferred from homology"/>
<dbReference type="PROSITE" id="PS50011">
    <property type="entry name" value="PROTEIN_KINASE_DOM"/>
    <property type="match status" value="1"/>
</dbReference>
<dbReference type="GO" id="GO:0016301">
    <property type="term" value="F:kinase activity"/>
    <property type="evidence" value="ECO:0007669"/>
    <property type="project" value="UniProtKB-KW"/>
</dbReference>
<dbReference type="InterPro" id="IPR050154">
    <property type="entry name" value="UbiB_kinase"/>
</dbReference>
<dbReference type="PANTHER" id="PTHR10566:SF113">
    <property type="entry name" value="PROTEIN ACTIVITY OF BC1 COMPLEX KINASE 7, CHLOROPLASTIC"/>
    <property type="match status" value="1"/>
</dbReference>
<comment type="similarity">
    <text evidence="1">Belongs to the protein kinase superfamily. ADCK protein kinase family.</text>
</comment>
<dbReference type="InterPro" id="IPR011009">
    <property type="entry name" value="Kinase-like_dom_sf"/>
</dbReference>
<keyword evidence="2" id="KW-0812">Transmembrane</keyword>
<keyword evidence="5" id="KW-1185">Reference proteome</keyword>
<gene>
    <name evidence="4" type="ORF">J2S19_003338</name>
</gene>
<keyword evidence="4" id="KW-0808">Transferase</keyword>
<evidence type="ECO:0000256" key="2">
    <source>
        <dbReference type="SAM" id="Phobius"/>
    </source>
</evidence>
<dbReference type="SUPFAM" id="SSF56112">
    <property type="entry name" value="Protein kinase-like (PK-like)"/>
    <property type="match status" value="1"/>
</dbReference>
<dbReference type="Gene3D" id="1.10.510.10">
    <property type="entry name" value="Transferase(Phosphotransferase) domain 1"/>
    <property type="match status" value="1"/>
</dbReference>
<keyword evidence="2" id="KW-1133">Transmembrane helix</keyword>
<dbReference type="PANTHER" id="PTHR10566">
    <property type="entry name" value="CHAPERONE-ACTIVITY OF BC1 COMPLEX CABC1 -RELATED"/>
    <property type="match status" value="1"/>
</dbReference>
<dbReference type="RefSeq" id="WP_307344042.1">
    <property type="nucleotide sequence ID" value="NZ_JAUSUD010000017.1"/>
</dbReference>
<name>A0ABT9ZKJ0_9BACI</name>
<evidence type="ECO:0000256" key="1">
    <source>
        <dbReference type="ARBA" id="ARBA00009670"/>
    </source>
</evidence>
<evidence type="ECO:0000313" key="5">
    <source>
        <dbReference type="Proteomes" id="UP001234495"/>
    </source>
</evidence>
<dbReference type="Pfam" id="PF03109">
    <property type="entry name" value="ABC1"/>
    <property type="match status" value="1"/>
</dbReference>
<comment type="caution">
    <text evidence="4">The sequence shown here is derived from an EMBL/GenBank/DDBJ whole genome shotgun (WGS) entry which is preliminary data.</text>
</comment>
<feature type="domain" description="Protein kinase" evidence="3">
    <location>
        <begin position="116"/>
        <end position="439"/>
    </location>
</feature>
<organism evidence="4 5">
    <name type="scientific">Metabacillus malikii</name>
    <dbReference type="NCBI Taxonomy" id="1504265"/>
    <lineage>
        <taxon>Bacteria</taxon>
        <taxon>Bacillati</taxon>
        <taxon>Bacillota</taxon>
        <taxon>Bacilli</taxon>
        <taxon>Bacillales</taxon>
        <taxon>Bacillaceae</taxon>
        <taxon>Metabacillus</taxon>
    </lineage>
</organism>
<evidence type="ECO:0000313" key="4">
    <source>
        <dbReference type="EMBL" id="MDQ0232053.1"/>
    </source>
</evidence>